<dbReference type="SUPFAM" id="SSF64288">
    <property type="entry name" value="Chorismate lyase-like"/>
    <property type="match status" value="1"/>
</dbReference>
<proteinExistence type="inferred from homology"/>
<evidence type="ECO:0000313" key="4">
    <source>
        <dbReference type="EMBL" id="VAW55148.1"/>
    </source>
</evidence>
<gene>
    <name evidence="4" type="ORF">MNBD_GAMMA07-1508</name>
</gene>
<dbReference type="GO" id="GO:0008813">
    <property type="term" value="F:chorismate lyase activity"/>
    <property type="evidence" value="ECO:0007669"/>
    <property type="project" value="UniProtKB-EC"/>
</dbReference>
<organism evidence="4">
    <name type="scientific">hydrothermal vent metagenome</name>
    <dbReference type="NCBI Taxonomy" id="652676"/>
    <lineage>
        <taxon>unclassified sequences</taxon>
        <taxon>metagenomes</taxon>
        <taxon>ecological metagenomes</taxon>
    </lineage>
</organism>
<dbReference type="GO" id="GO:0005829">
    <property type="term" value="C:cytosol"/>
    <property type="evidence" value="ECO:0007669"/>
    <property type="project" value="TreeGrafter"/>
</dbReference>
<dbReference type="Gene3D" id="3.40.1410.10">
    <property type="entry name" value="Chorismate lyase-like"/>
    <property type="match status" value="1"/>
</dbReference>
<keyword evidence="4" id="KW-0670">Pyruvate</keyword>
<keyword evidence="3 4" id="KW-0456">Lyase</keyword>
<reference evidence="4" key="1">
    <citation type="submission" date="2018-06" db="EMBL/GenBank/DDBJ databases">
        <authorList>
            <person name="Zhirakovskaya E."/>
        </authorList>
    </citation>
    <scope>NUCLEOTIDE SEQUENCE</scope>
</reference>
<dbReference type="PANTHER" id="PTHR38683">
    <property type="entry name" value="CHORISMATE PYRUVATE-LYASE"/>
    <property type="match status" value="1"/>
</dbReference>
<dbReference type="HAMAP" id="MF_01632">
    <property type="entry name" value="UbiC"/>
    <property type="match status" value="1"/>
</dbReference>
<dbReference type="EMBL" id="UOFF01000080">
    <property type="protein sequence ID" value="VAW55148.1"/>
    <property type="molecule type" value="Genomic_DNA"/>
</dbReference>
<keyword evidence="2" id="KW-0831">Ubiquinone biosynthesis</keyword>
<evidence type="ECO:0000256" key="2">
    <source>
        <dbReference type="ARBA" id="ARBA00022688"/>
    </source>
</evidence>
<evidence type="ECO:0000256" key="1">
    <source>
        <dbReference type="ARBA" id="ARBA00022490"/>
    </source>
</evidence>
<dbReference type="InterPro" id="IPR028978">
    <property type="entry name" value="Chorismate_lyase_/UTRA_dom_sf"/>
</dbReference>
<dbReference type="AlphaFoldDB" id="A0A3B0WGK0"/>
<evidence type="ECO:0000256" key="3">
    <source>
        <dbReference type="ARBA" id="ARBA00023239"/>
    </source>
</evidence>
<sequence length="182" mass="20510">MIGHYSRLHWRNQRACITSAPNIEIKSWLFDGRSLTARLIDRCDGKFSVKVLSVYRGTPFPDEIKALNLTMRSRAIIRQVLLLCDGQPLVYARTIIPISSLRGPLRGVALLGNKSLGAILFADKSMQRLPVEAASVSARHQIHMPLPITEPIWGRRSVFILKQKSVLVSEFFLPELFNSKTS</sequence>
<dbReference type="PANTHER" id="PTHR38683:SF1">
    <property type="entry name" value="CHORISMATE PYRUVATE-LYASE"/>
    <property type="match status" value="1"/>
</dbReference>
<dbReference type="InterPro" id="IPR007440">
    <property type="entry name" value="Chorismate--pyruvate_lyase"/>
</dbReference>
<dbReference type="GO" id="GO:0006744">
    <property type="term" value="P:ubiquinone biosynthetic process"/>
    <property type="evidence" value="ECO:0007669"/>
    <property type="project" value="UniProtKB-KW"/>
</dbReference>
<accession>A0A3B0WGK0</accession>
<protein>
    <submittedName>
        <fullName evidence="4">Chorismate--pyruvate lyase</fullName>
        <ecNumber evidence="4">4.1.3.40</ecNumber>
    </submittedName>
</protein>
<name>A0A3B0WGK0_9ZZZZ</name>
<dbReference type="EC" id="4.1.3.40" evidence="4"/>
<dbReference type="Pfam" id="PF04345">
    <property type="entry name" value="Chor_lyase"/>
    <property type="match status" value="1"/>
</dbReference>
<keyword evidence="1" id="KW-0963">Cytoplasm</keyword>